<evidence type="ECO:0000313" key="4">
    <source>
        <dbReference type="Proteomes" id="UP000284779"/>
    </source>
</evidence>
<dbReference type="Proteomes" id="UP000284779">
    <property type="component" value="Unassembled WGS sequence"/>
</dbReference>
<sequence>MKKIVGELLKNKHVDENLKAYCGPFMEINNKYANIRLAMNYYTYYTMTLEDESLLSTENMSGLATINLIIEELMNGESEKISENIEKLEKLRDGIIEKVQDLTCYVDKFNIYEHALNRVEYRFRDDDYPSGYSDENITRRLMQFILEDEDNMAINRKISQVIGQLPVRLTKNKFFEMLSNGLSIYKGGTKESLKNFLYMLKTTAMLENTETMTVNYPYLDDFFKEFKEVKFKKITKEQYDEMMTNIAKVSEYMEDLMNSNMMIQEILNDLLIVLYTYENQLDDNIVKGCTEIIKDTNLLFLGKFSPKSLEEIEDMFVMLEGTQEELYPKLSSYDITDQIMESYSENIEKLGLKDVYDVVYKLPRLNSDSMFMELTVDEDNTTADEEYVKAKEEELYKEYTELFADNEKLINRAVMSASIAELPVFFNNISELQDYIYNTLSVCNDKAEKLACIEILNGIMEE</sequence>
<dbReference type="Proteomes" id="UP000284598">
    <property type="component" value="Unassembled WGS sequence"/>
</dbReference>
<dbReference type="EMBL" id="QSFD01000002">
    <property type="protein sequence ID" value="RHA20134.1"/>
    <property type="molecule type" value="Genomic_DNA"/>
</dbReference>
<evidence type="ECO:0000313" key="1">
    <source>
        <dbReference type="EMBL" id="RHA20134.1"/>
    </source>
</evidence>
<comment type="caution">
    <text evidence="1">The sequence shown here is derived from an EMBL/GenBank/DDBJ whole genome shotgun (WGS) entry which is preliminary data.</text>
</comment>
<accession>A0A413RBY5</accession>
<name>A0A413RBY5_9FIRM</name>
<dbReference type="RefSeq" id="WP_117969663.1">
    <property type="nucleotide sequence ID" value="NZ_CAUBDO010000035.1"/>
</dbReference>
<gene>
    <name evidence="2" type="ORF">DW929_01220</name>
    <name evidence="1" type="ORF">DW944_03075</name>
</gene>
<organism evidence="1 4">
    <name type="scientific">Eubacterium ventriosum</name>
    <dbReference type="NCBI Taxonomy" id="39496"/>
    <lineage>
        <taxon>Bacteria</taxon>
        <taxon>Bacillati</taxon>
        <taxon>Bacillota</taxon>
        <taxon>Clostridia</taxon>
        <taxon>Eubacteriales</taxon>
        <taxon>Eubacteriaceae</taxon>
        <taxon>Eubacterium</taxon>
    </lineage>
</organism>
<dbReference type="AlphaFoldDB" id="A0A413RBY5"/>
<protein>
    <submittedName>
        <fullName evidence="1">Uncharacterized protein</fullName>
    </submittedName>
</protein>
<evidence type="ECO:0000313" key="3">
    <source>
        <dbReference type="Proteomes" id="UP000284598"/>
    </source>
</evidence>
<proteinExistence type="predicted"/>
<keyword evidence="4" id="KW-1185">Reference proteome</keyword>
<evidence type="ECO:0000313" key="2">
    <source>
        <dbReference type="EMBL" id="RHA57476.1"/>
    </source>
</evidence>
<reference evidence="3 4" key="1">
    <citation type="submission" date="2018-08" db="EMBL/GenBank/DDBJ databases">
        <title>A genome reference for cultivated species of the human gut microbiota.</title>
        <authorList>
            <person name="Zou Y."/>
            <person name="Xue W."/>
            <person name="Luo G."/>
        </authorList>
    </citation>
    <scope>NUCLEOTIDE SEQUENCE [LARGE SCALE GENOMIC DNA]</scope>
    <source>
        <strain evidence="2 3">AM43-2</strain>
        <strain evidence="1 4">AM44-11BH</strain>
    </source>
</reference>
<dbReference type="EMBL" id="QSFO01000001">
    <property type="protein sequence ID" value="RHA57476.1"/>
    <property type="molecule type" value="Genomic_DNA"/>
</dbReference>